<feature type="domain" description="ATPase dynein-related AAA" evidence="1">
    <location>
        <begin position="751"/>
        <end position="840"/>
    </location>
</feature>
<gene>
    <name evidence="2" type="ORF">WKR92_12910</name>
</gene>
<dbReference type="InterPro" id="IPR011704">
    <property type="entry name" value="ATPase_dyneun-rel_AAA"/>
</dbReference>
<dbReference type="PANTHER" id="PTHR37291:SF1">
    <property type="entry name" value="TYPE IV METHYL-DIRECTED RESTRICTION ENZYME ECOKMCRB SUBUNIT"/>
    <property type="match status" value="1"/>
</dbReference>
<proteinExistence type="predicted"/>
<evidence type="ECO:0000313" key="2">
    <source>
        <dbReference type="EMBL" id="MFB5946727.1"/>
    </source>
</evidence>
<organism evidence="2 3">
    <name type="scientific">Albibacterium profundi</name>
    <dbReference type="NCBI Taxonomy" id="3134906"/>
    <lineage>
        <taxon>Bacteria</taxon>
        <taxon>Pseudomonadati</taxon>
        <taxon>Bacteroidota</taxon>
        <taxon>Sphingobacteriia</taxon>
        <taxon>Sphingobacteriales</taxon>
        <taxon>Sphingobacteriaceae</taxon>
        <taxon>Albibacterium</taxon>
    </lineage>
</organism>
<sequence length="943" mass="109151">MTNKYQIVNEFITTWPVERVEKMTLDEYSNLNKSDSFCYWLESRTSEIGGIGGGSAYKFGVFRRSGSADKSNSRGLMTDGQYGWYEKYGNTAQQAFEVVKKHIISIIDAVKRKDYTAVENIDLGQAVKWKIAFLYSDYKIFNIFNPKKLRTIAQKLNLNPPKSISFFELQNLVLKNKPTNEDFFEYSIKIWNMDKDGPANNNDKQYWLFAPGENAKYWNEFYEEGIVGLGWDGMGDLSQYSSKEEVKLALIELNMGDNPYNATAANWEFVNDMQVGDIIIAKKGRNTLLGYGEVITDYYYDENRTGYKSCRGVKWLKKGVWRIDHSLVLKTLTNITPYDSEVAKDTKYYKYILQQMDSNKLSYKDEFKQWLFSRTTVKSNKTSSYIKAIEILSTILDRNIFEVDDLDFLGELYNELIKEQRLENGKYYHKDAPSYGKNGYYSAAIKEYTTFHQTIGVKSDHMVDVLKYKKQIILQGPPGTGKTREAKLIARSFIPLTDERIKEKVHAGLQISTVKGEVTYSVKSNENNKIVLEREKGTINTITYSKILDSFKQERWNNEVDNNDDRMAVAVAKYLFDNLLVDNPQFKLIQFHPSFTYEDFVRGIVSKPNEDGDGILYEAENKILADFAQKALGNYKASQIKPEKKENYNEEVFEAFIAYIKDEIAQSDDHKYPITDAVYLFTADETRFKYKGDKWVAHQKGLNMKFSELEKIIHYGAKERQDIKKMTELEELSRQHATYFIKVVERYREFEKTFHPSSKTGESPKLHNYILVVDEINRANLSSVLGELIYALEYRGEAVESMYKVGDNDLVLPPNLYIIGTMNTADRSVGHIDYAIRRRFAFLDLLPKDLSEDESVNFASDLFLEVKNLFTTDDYQSRSAYLSQEFEPKDVALGHSYFIDKSDEGGSIDIRLEYEIKPILFEYVKDGVLKENALEKIRSLQVF</sequence>
<keyword evidence="3" id="KW-1185">Reference proteome</keyword>
<protein>
    <submittedName>
        <fullName evidence="2">AAA family ATPase</fullName>
    </submittedName>
</protein>
<dbReference type="Pfam" id="PF07728">
    <property type="entry name" value="AAA_5"/>
    <property type="match status" value="1"/>
</dbReference>
<dbReference type="InterPro" id="IPR052934">
    <property type="entry name" value="Methyl-DNA_Rec/Restrict_Enz"/>
</dbReference>
<dbReference type="SUPFAM" id="SSF52540">
    <property type="entry name" value="P-loop containing nucleoside triphosphate hydrolases"/>
    <property type="match status" value="1"/>
</dbReference>
<dbReference type="Gene3D" id="3.40.50.300">
    <property type="entry name" value="P-loop containing nucleotide triphosphate hydrolases"/>
    <property type="match status" value="2"/>
</dbReference>
<name>A0ABV5CGQ1_9SPHI</name>
<dbReference type="PANTHER" id="PTHR37291">
    <property type="entry name" value="5-METHYLCYTOSINE-SPECIFIC RESTRICTION ENZYME B"/>
    <property type="match status" value="1"/>
</dbReference>
<dbReference type="RefSeq" id="WP_375558256.1">
    <property type="nucleotide sequence ID" value="NZ_JBBVGT010000003.1"/>
</dbReference>
<reference evidence="2 3" key="1">
    <citation type="submission" date="2024-04" db="EMBL/GenBank/DDBJ databases">
        <title>Albibacterium profundi sp. nov., isolated from sediment of the Challenger Deep of Mariana Trench.</title>
        <authorList>
            <person name="Wang Y."/>
        </authorList>
    </citation>
    <scope>NUCLEOTIDE SEQUENCE [LARGE SCALE GENOMIC DNA]</scope>
    <source>
        <strain evidence="2 3">RHL897</strain>
    </source>
</reference>
<dbReference type="Proteomes" id="UP001580928">
    <property type="component" value="Unassembled WGS sequence"/>
</dbReference>
<evidence type="ECO:0000259" key="1">
    <source>
        <dbReference type="Pfam" id="PF07728"/>
    </source>
</evidence>
<evidence type="ECO:0000313" key="3">
    <source>
        <dbReference type="Proteomes" id="UP001580928"/>
    </source>
</evidence>
<dbReference type="InterPro" id="IPR027417">
    <property type="entry name" value="P-loop_NTPase"/>
</dbReference>
<accession>A0ABV5CGQ1</accession>
<comment type="caution">
    <text evidence="2">The sequence shown here is derived from an EMBL/GenBank/DDBJ whole genome shotgun (WGS) entry which is preliminary data.</text>
</comment>
<dbReference type="EMBL" id="JBBVGT010000003">
    <property type="protein sequence ID" value="MFB5946727.1"/>
    <property type="molecule type" value="Genomic_DNA"/>
</dbReference>